<dbReference type="EMBL" id="JBJQOH010000006">
    <property type="protein sequence ID" value="KAL3683807.1"/>
    <property type="molecule type" value="Genomic_DNA"/>
</dbReference>
<dbReference type="PANTHER" id="PTHR31190">
    <property type="entry name" value="DNA-BINDING DOMAIN"/>
    <property type="match status" value="1"/>
</dbReference>
<evidence type="ECO:0000256" key="2">
    <source>
        <dbReference type="ARBA" id="ARBA00023015"/>
    </source>
</evidence>
<dbReference type="Gene3D" id="3.30.730.10">
    <property type="entry name" value="AP2/ERF domain"/>
    <property type="match status" value="1"/>
</dbReference>
<dbReference type="InterPro" id="IPR001471">
    <property type="entry name" value="AP2/ERF_dom"/>
</dbReference>
<dbReference type="GO" id="GO:0005634">
    <property type="term" value="C:nucleus"/>
    <property type="evidence" value="ECO:0007669"/>
    <property type="project" value="UniProtKB-SubCell"/>
</dbReference>
<feature type="compositionally biased region" description="Polar residues" evidence="6">
    <location>
        <begin position="144"/>
        <end position="184"/>
    </location>
</feature>
<organism evidence="8 9">
    <name type="scientific">Riccia sorocarpa</name>
    <dbReference type="NCBI Taxonomy" id="122646"/>
    <lineage>
        <taxon>Eukaryota</taxon>
        <taxon>Viridiplantae</taxon>
        <taxon>Streptophyta</taxon>
        <taxon>Embryophyta</taxon>
        <taxon>Marchantiophyta</taxon>
        <taxon>Marchantiopsida</taxon>
        <taxon>Marchantiidae</taxon>
        <taxon>Marchantiales</taxon>
        <taxon>Ricciaceae</taxon>
        <taxon>Riccia</taxon>
    </lineage>
</organism>
<dbReference type="PROSITE" id="PS51032">
    <property type="entry name" value="AP2_ERF"/>
    <property type="match status" value="1"/>
</dbReference>
<evidence type="ECO:0000256" key="1">
    <source>
        <dbReference type="ARBA" id="ARBA00004123"/>
    </source>
</evidence>
<feature type="region of interest" description="Disordered" evidence="6">
    <location>
        <begin position="437"/>
        <end position="503"/>
    </location>
</feature>
<dbReference type="InterPro" id="IPR016177">
    <property type="entry name" value="DNA-bd_dom_sf"/>
</dbReference>
<dbReference type="SUPFAM" id="SSF54171">
    <property type="entry name" value="DNA-binding domain"/>
    <property type="match status" value="1"/>
</dbReference>
<comment type="caution">
    <text evidence="8">The sequence shown here is derived from an EMBL/GenBank/DDBJ whole genome shotgun (WGS) entry which is preliminary data.</text>
</comment>
<feature type="region of interest" description="Disordered" evidence="6">
    <location>
        <begin position="295"/>
        <end position="330"/>
    </location>
</feature>
<feature type="region of interest" description="Disordered" evidence="6">
    <location>
        <begin position="126"/>
        <end position="184"/>
    </location>
</feature>
<evidence type="ECO:0000256" key="5">
    <source>
        <dbReference type="ARBA" id="ARBA00023242"/>
    </source>
</evidence>
<feature type="region of interest" description="Disordered" evidence="6">
    <location>
        <begin position="213"/>
        <end position="240"/>
    </location>
</feature>
<feature type="compositionally biased region" description="Polar residues" evidence="6">
    <location>
        <begin position="470"/>
        <end position="480"/>
    </location>
</feature>
<keyword evidence="3" id="KW-0238">DNA-binding</keyword>
<feature type="domain" description="AP2/ERF" evidence="7">
    <location>
        <begin position="237"/>
        <end position="294"/>
    </location>
</feature>
<dbReference type="InterPro" id="IPR036955">
    <property type="entry name" value="AP2/ERF_dom_sf"/>
</dbReference>
<feature type="compositionally biased region" description="Basic and acidic residues" evidence="6">
    <location>
        <begin position="213"/>
        <end position="222"/>
    </location>
</feature>
<evidence type="ECO:0000259" key="7">
    <source>
        <dbReference type="PROSITE" id="PS51032"/>
    </source>
</evidence>
<dbReference type="Pfam" id="PF00847">
    <property type="entry name" value="AP2"/>
    <property type="match status" value="1"/>
</dbReference>
<dbReference type="InterPro" id="IPR044808">
    <property type="entry name" value="ERF_plant"/>
</dbReference>
<name>A0ABD3GX12_9MARC</name>
<feature type="compositionally biased region" description="Low complexity" evidence="6">
    <location>
        <begin position="127"/>
        <end position="143"/>
    </location>
</feature>
<feature type="region of interest" description="Disordered" evidence="6">
    <location>
        <begin position="381"/>
        <end position="407"/>
    </location>
</feature>
<dbReference type="AlphaFoldDB" id="A0ABD3GX12"/>
<gene>
    <name evidence="8" type="ORF">R1sor_001829</name>
</gene>
<reference evidence="8 9" key="1">
    <citation type="submission" date="2024-09" db="EMBL/GenBank/DDBJ databases">
        <title>Chromosome-scale assembly of Riccia sorocarpa.</title>
        <authorList>
            <person name="Paukszto L."/>
        </authorList>
    </citation>
    <scope>NUCLEOTIDE SEQUENCE [LARGE SCALE GENOMIC DNA]</scope>
    <source>
        <strain evidence="8">LP-2024</strain>
        <tissue evidence="8">Aerial parts of the thallus</tissue>
    </source>
</reference>
<evidence type="ECO:0000256" key="6">
    <source>
        <dbReference type="SAM" id="MobiDB-lite"/>
    </source>
</evidence>
<keyword evidence="4" id="KW-0804">Transcription</keyword>
<evidence type="ECO:0000256" key="3">
    <source>
        <dbReference type="ARBA" id="ARBA00023125"/>
    </source>
</evidence>
<evidence type="ECO:0000256" key="4">
    <source>
        <dbReference type="ARBA" id="ARBA00023163"/>
    </source>
</evidence>
<dbReference type="CDD" id="cd00018">
    <property type="entry name" value="AP2"/>
    <property type="match status" value="1"/>
</dbReference>
<dbReference type="PRINTS" id="PR00367">
    <property type="entry name" value="ETHRSPELEMNT"/>
</dbReference>
<dbReference type="FunFam" id="3.30.730.10:FF:000001">
    <property type="entry name" value="Ethylene-responsive transcription factor 2"/>
    <property type="match status" value="1"/>
</dbReference>
<keyword evidence="9" id="KW-1185">Reference proteome</keyword>
<keyword evidence="2" id="KW-0805">Transcription regulation</keyword>
<dbReference type="GO" id="GO:0003677">
    <property type="term" value="F:DNA binding"/>
    <property type="evidence" value="ECO:0007669"/>
    <property type="project" value="UniProtKB-KW"/>
</dbReference>
<feature type="compositionally biased region" description="Basic and acidic residues" evidence="6">
    <location>
        <begin position="391"/>
        <end position="407"/>
    </location>
</feature>
<feature type="compositionally biased region" description="Low complexity" evidence="6">
    <location>
        <begin position="442"/>
        <end position="451"/>
    </location>
</feature>
<dbReference type="SMART" id="SM00380">
    <property type="entry name" value="AP2"/>
    <property type="match status" value="1"/>
</dbReference>
<comment type="subcellular location">
    <subcellularLocation>
        <location evidence="1">Nucleus</location>
    </subcellularLocation>
</comment>
<evidence type="ECO:0000313" key="8">
    <source>
        <dbReference type="EMBL" id="KAL3683807.1"/>
    </source>
</evidence>
<proteinExistence type="predicted"/>
<feature type="compositionally biased region" description="Low complexity" evidence="6">
    <location>
        <begin position="303"/>
        <end position="330"/>
    </location>
</feature>
<protein>
    <recommendedName>
        <fullName evidence="7">AP2/ERF domain-containing protein</fullName>
    </recommendedName>
</protein>
<evidence type="ECO:0000313" key="9">
    <source>
        <dbReference type="Proteomes" id="UP001633002"/>
    </source>
</evidence>
<feature type="compositionally biased region" description="Low complexity" evidence="6">
    <location>
        <begin position="493"/>
        <end position="503"/>
    </location>
</feature>
<dbReference type="PANTHER" id="PTHR31190:SF181">
    <property type="entry name" value="OS02G0764700 PROTEIN"/>
    <property type="match status" value="1"/>
</dbReference>
<dbReference type="Proteomes" id="UP001633002">
    <property type="component" value="Unassembled WGS sequence"/>
</dbReference>
<accession>A0ABD3GX12</accession>
<keyword evidence="5" id="KW-0539">Nucleus</keyword>
<sequence>MICCKNFVGVLGTVTAGRGGETEISDFPRVSSSSSTELVDSLTAPPIHVSRGGGGIATAPNFSYFPYNSTLNAQEPLRTEHNNRLAQQQVKKNLESPSSYNYDMNILSSLDATFLMMDQNNSSWYAGNQNHHLQGGQQGQGQLMSSAAGTSNPSPSEYPGNSVSRSQGLLVSQTPRKSLNPQEIHYNNNWSDSFTQMSESSNASNFSIVPTQLHEESGKQEDSSPSAQSAVEPKRKRYRGVRQRPWGKWAAEIRDPKKAARVWLGTFDTPEDAARAYDTAAIAFRGLRAKLNFPDSRSPVQQSTAVGSPSAVSTSSNVGSSSSKRSPPRSKAAAAIAAAAASRAPFPFYSTTAVPDSRIQAARTAVNTPARFGIEDIDNHTSSHQQQERFLQSEKRMEEEEEQNRQMELDNLRRSKQLMEGLELQFWSSYMNIKNSSPCGSQQQRHVQQEQSTTDRSGAVSGSRAHDSVIMSTQVSQSAAGPSHHEPSTSWVQEQRQQFNTPQPQQLQFCDGLIGYDQLTQSQWNEHENQQQHMLSQIPVTQELNYEQLFKEEYWDPIEGATEGMGISGSSVTREFASFGVWNYPNHQQQNRPPTSGSGAS</sequence>